<keyword evidence="2" id="KW-1185">Reference proteome</keyword>
<dbReference type="EMBL" id="MVHR01000002">
    <property type="protein sequence ID" value="ORA76350.1"/>
    <property type="molecule type" value="Genomic_DNA"/>
</dbReference>
<protein>
    <submittedName>
        <fullName evidence="1">Uncharacterized protein</fullName>
    </submittedName>
</protein>
<proteinExistence type="predicted"/>
<dbReference type="AlphaFoldDB" id="A0A1X0DX00"/>
<dbReference type="OrthoDB" id="4733498at2"/>
<organism evidence="1 2">
    <name type="scientific">Mycobacterium heidelbergense</name>
    <dbReference type="NCBI Taxonomy" id="53376"/>
    <lineage>
        <taxon>Bacteria</taxon>
        <taxon>Bacillati</taxon>
        <taxon>Actinomycetota</taxon>
        <taxon>Actinomycetes</taxon>
        <taxon>Mycobacteriales</taxon>
        <taxon>Mycobacteriaceae</taxon>
        <taxon>Mycobacterium</taxon>
        <taxon>Mycobacterium simiae complex</taxon>
    </lineage>
</organism>
<gene>
    <name evidence="1" type="ORF">BST25_02100</name>
</gene>
<sequence length="90" mass="9606">MRTVTAIVAGGLASVALLGSGIAHADANQEKEACQLMDDPAGRDLGYEPVGYAFMQLRAKMSAEDARNVIALATQDYCPNHITDLPTAWR</sequence>
<dbReference type="RefSeq" id="WP_083072312.1">
    <property type="nucleotide sequence ID" value="NZ_AP022615.1"/>
</dbReference>
<accession>A0A1X0DX00</accession>
<name>A0A1X0DX00_MYCHE</name>
<reference evidence="1 2" key="1">
    <citation type="submission" date="2017-02" db="EMBL/GenBank/DDBJ databases">
        <title>The new phylogeny of genus Mycobacterium.</title>
        <authorList>
            <person name="Tortoli E."/>
            <person name="Trovato A."/>
            <person name="Cirillo D.M."/>
        </authorList>
    </citation>
    <scope>NUCLEOTIDE SEQUENCE [LARGE SCALE GENOMIC DNA]</scope>
    <source>
        <strain evidence="1 2">DSM 44471</strain>
    </source>
</reference>
<comment type="caution">
    <text evidence="1">The sequence shown here is derived from an EMBL/GenBank/DDBJ whole genome shotgun (WGS) entry which is preliminary data.</text>
</comment>
<dbReference type="Proteomes" id="UP000192566">
    <property type="component" value="Unassembled WGS sequence"/>
</dbReference>
<evidence type="ECO:0000313" key="2">
    <source>
        <dbReference type="Proteomes" id="UP000192566"/>
    </source>
</evidence>
<evidence type="ECO:0000313" key="1">
    <source>
        <dbReference type="EMBL" id="ORA76350.1"/>
    </source>
</evidence>